<dbReference type="EMBL" id="LXQA011063252">
    <property type="protein sequence ID" value="MCI83275.1"/>
    <property type="molecule type" value="Genomic_DNA"/>
</dbReference>
<name>A0A392V8V3_9FABA</name>
<organism evidence="1 2">
    <name type="scientific">Trifolium medium</name>
    <dbReference type="NCBI Taxonomy" id="97028"/>
    <lineage>
        <taxon>Eukaryota</taxon>
        <taxon>Viridiplantae</taxon>
        <taxon>Streptophyta</taxon>
        <taxon>Embryophyta</taxon>
        <taxon>Tracheophyta</taxon>
        <taxon>Spermatophyta</taxon>
        <taxon>Magnoliopsida</taxon>
        <taxon>eudicotyledons</taxon>
        <taxon>Gunneridae</taxon>
        <taxon>Pentapetalae</taxon>
        <taxon>rosids</taxon>
        <taxon>fabids</taxon>
        <taxon>Fabales</taxon>
        <taxon>Fabaceae</taxon>
        <taxon>Papilionoideae</taxon>
        <taxon>50 kb inversion clade</taxon>
        <taxon>NPAAA clade</taxon>
        <taxon>Hologalegina</taxon>
        <taxon>IRL clade</taxon>
        <taxon>Trifolieae</taxon>
        <taxon>Trifolium</taxon>
    </lineage>
</organism>
<proteinExistence type="predicted"/>
<evidence type="ECO:0000313" key="1">
    <source>
        <dbReference type="EMBL" id="MCI83275.1"/>
    </source>
</evidence>
<dbReference type="AlphaFoldDB" id="A0A392V8V3"/>
<protein>
    <submittedName>
        <fullName evidence="1">Uncharacterized protein</fullName>
    </submittedName>
</protein>
<evidence type="ECO:0000313" key="2">
    <source>
        <dbReference type="Proteomes" id="UP000265520"/>
    </source>
</evidence>
<sequence>MFAVKAVEAGSPSKLFVVKAIETGSSSKPVWCKGRYDEAREM</sequence>
<comment type="caution">
    <text evidence="1">The sequence shown here is derived from an EMBL/GenBank/DDBJ whole genome shotgun (WGS) entry which is preliminary data.</text>
</comment>
<reference evidence="1 2" key="1">
    <citation type="journal article" date="2018" name="Front. Plant Sci.">
        <title>Red Clover (Trifolium pratense) and Zigzag Clover (T. medium) - A Picture of Genomic Similarities and Differences.</title>
        <authorList>
            <person name="Dluhosova J."/>
            <person name="Istvanek J."/>
            <person name="Nedelnik J."/>
            <person name="Repkova J."/>
        </authorList>
    </citation>
    <scope>NUCLEOTIDE SEQUENCE [LARGE SCALE GENOMIC DNA]</scope>
    <source>
        <strain evidence="2">cv. 10/8</strain>
        <tissue evidence="1">Leaf</tissue>
    </source>
</reference>
<dbReference type="Proteomes" id="UP000265520">
    <property type="component" value="Unassembled WGS sequence"/>
</dbReference>
<keyword evidence="2" id="KW-1185">Reference proteome</keyword>
<accession>A0A392V8V3</accession>